<dbReference type="GO" id="GO:0016787">
    <property type="term" value="F:hydrolase activity"/>
    <property type="evidence" value="ECO:0007669"/>
    <property type="project" value="UniProtKB-KW"/>
</dbReference>
<name>A0ABW6A7V8_9BACT</name>
<dbReference type="InterPro" id="IPR053161">
    <property type="entry name" value="Ulvan_degrading_GH"/>
</dbReference>
<dbReference type="Pfam" id="PF17132">
    <property type="entry name" value="Glyco_hydro_106"/>
    <property type="match status" value="2"/>
</dbReference>
<dbReference type="InterPro" id="IPR054593">
    <property type="entry name" value="Beta-mannosidase-like_N2"/>
</dbReference>
<sequence>MNKIIAGVALFIISGQLAAQAPWPVVNKTAKPWTRWWWMGSAVNEAGINSMLTTYQEAGLGGVEVVPIYGAKGYEQQYIEYLSPQWVRMLNTTIDKANRLNMGVNISVGSGWPIGGPQVSLTDAATKLVIQQYTINATQPFTTKIEIDDSKQKSPEGVGVSAVTAYGSKNEVLDISSYLQPDGTLNWKPASGEWKVYVAFNAKTRQQVKRAAPGGVGYTLDHFSSNAINHYLQKFDQALGNTKAKVHAFYNDSYEVFGANWTPHLFTEFEKRRGYSLKPYIKYLTGTDSSELVARIKSDYRETIADLMLDNFSHPFTAWAHRNKSLSLNQAHGSPGNLLDMYAAVDIPETETFGSTPFDIPGLKRDTADTKHADPDFYMFKYASSAAHIKGNNLVSSETFTWLGEHFKNNWAQCKPEIEQLLLAGVNHMFYHGTTYSPPGAPWPGWLFYASLNVVPENSLWPHLKGLNEYITRCQSVLQAGKPANDLLLYWPVYDQWHDSKGLDMPFRAHNLNKWLYPTDFYDDAVWLQKNGYAYDFVSDKMLQEAKMANNQVQIDNNGSTYKTIIISESELMPLATFKSLLQLADNGATIIMQQLPADVPGLYRLEERRKELNDIKENLTIEVVSKGLNVITRGKGKIVIANTLQKGLRHIQLTGEDMAKAGLQYVKRMDGDITYYYVVNHTRNTIDTAFSFNTSATTAQLLNPLTGQSGTVITSQVNNKPAIRLQLQPGEAMIIKFSNTPVTGSPWAFYKAAGKPVVLNNKWELSFAKGGPALPASRTLNKLSNWTSLGDTTADNFSGAGVYSASFTINKKAEEYLLQLGEVNESARVWINDKEVGILWSVPYQANIGRYVKKGKNTIRIEVANLMANRIRYMDRNNISWRNYHEINFVNIHYKNFDASGWRVMPSGLAGPVTITPLKQAP</sequence>
<evidence type="ECO:0000313" key="4">
    <source>
        <dbReference type="EMBL" id="MFD2920545.1"/>
    </source>
</evidence>
<organism evidence="4 5">
    <name type="scientific">Terrimonas rubra</name>
    <dbReference type="NCBI Taxonomy" id="1035890"/>
    <lineage>
        <taxon>Bacteria</taxon>
        <taxon>Pseudomonadati</taxon>
        <taxon>Bacteroidota</taxon>
        <taxon>Chitinophagia</taxon>
        <taxon>Chitinophagales</taxon>
        <taxon>Chitinophagaceae</taxon>
        <taxon>Terrimonas</taxon>
    </lineage>
</organism>
<dbReference type="Proteomes" id="UP001597511">
    <property type="component" value="Unassembled WGS sequence"/>
</dbReference>
<dbReference type="SUPFAM" id="SSF49785">
    <property type="entry name" value="Galactose-binding domain-like"/>
    <property type="match status" value="1"/>
</dbReference>
<evidence type="ECO:0000259" key="3">
    <source>
        <dbReference type="Pfam" id="PF22666"/>
    </source>
</evidence>
<dbReference type="Pfam" id="PF22666">
    <property type="entry name" value="Glyco_hydro_2_N2"/>
    <property type="match status" value="1"/>
</dbReference>
<dbReference type="PANTHER" id="PTHR36848:SF2">
    <property type="entry name" value="SECRETED PROTEIN"/>
    <property type="match status" value="1"/>
</dbReference>
<keyword evidence="5" id="KW-1185">Reference proteome</keyword>
<accession>A0ABW6A7V8</accession>
<proteinExistence type="predicted"/>
<protein>
    <submittedName>
        <fullName evidence="4">Glycosyl hydrolase</fullName>
    </submittedName>
</protein>
<dbReference type="Gene3D" id="2.60.120.260">
    <property type="entry name" value="Galactose-binding domain-like"/>
    <property type="match status" value="1"/>
</dbReference>
<dbReference type="InterPro" id="IPR008979">
    <property type="entry name" value="Galactose-bd-like_sf"/>
</dbReference>
<keyword evidence="1 4" id="KW-0378">Hydrolase</keyword>
<comment type="caution">
    <text evidence="4">The sequence shown here is derived from an EMBL/GenBank/DDBJ whole genome shotgun (WGS) entry which is preliminary data.</text>
</comment>
<evidence type="ECO:0000256" key="1">
    <source>
        <dbReference type="ARBA" id="ARBA00022801"/>
    </source>
</evidence>
<feature type="signal peptide" evidence="2">
    <location>
        <begin position="1"/>
        <end position="21"/>
    </location>
</feature>
<feature type="domain" description="Beta-mannosidase-like galactose-binding" evidence="3">
    <location>
        <begin position="803"/>
        <end position="887"/>
    </location>
</feature>
<dbReference type="NCBIfam" id="NF045579">
    <property type="entry name" value="rhamnoside_JR"/>
    <property type="match status" value="1"/>
</dbReference>
<dbReference type="RefSeq" id="WP_386099103.1">
    <property type="nucleotide sequence ID" value="NZ_JBHUOZ010000003.1"/>
</dbReference>
<keyword evidence="2" id="KW-0732">Signal</keyword>
<reference evidence="5" key="1">
    <citation type="journal article" date="2019" name="Int. J. Syst. Evol. Microbiol.">
        <title>The Global Catalogue of Microorganisms (GCM) 10K type strain sequencing project: providing services to taxonomists for standard genome sequencing and annotation.</title>
        <authorList>
            <consortium name="The Broad Institute Genomics Platform"/>
            <consortium name="The Broad Institute Genome Sequencing Center for Infectious Disease"/>
            <person name="Wu L."/>
            <person name="Ma J."/>
        </authorList>
    </citation>
    <scope>NUCLEOTIDE SEQUENCE [LARGE SCALE GENOMIC DNA]</scope>
    <source>
        <strain evidence="5">KCTC 23299</strain>
    </source>
</reference>
<evidence type="ECO:0000256" key="2">
    <source>
        <dbReference type="SAM" id="SignalP"/>
    </source>
</evidence>
<feature type="chain" id="PRO_5045576794" evidence="2">
    <location>
        <begin position="22"/>
        <end position="923"/>
    </location>
</feature>
<dbReference type="EMBL" id="JBHUOZ010000003">
    <property type="protein sequence ID" value="MFD2920545.1"/>
    <property type="molecule type" value="Genomic_DNA"/>
</dbReference>
<evidence type="ECO:0000313" key="5">
    <source>
        <dbReference type="Proteomes" id="UP001597511"/>
    </source>
</evidence>
<gene>
    <name evidence="4" type="ORF">ACFS6H_12535</name>
</gene>
<dbReference type="PANTHER" id="PTHR36848">
    <property type="entry name" value="DNA-BINDING PROTEIN (PUTATIVE SECRETED PROTEIN)-RELATED"/>
    <property type="match status" value="1"/>
</dbReference>